<feature type="transmembrane region" description="Helical" evidence="5">
    <location>
        <begin position="35"/>
        <end position="57"/>
    </location>
</feature>
<gene>
    <name evidence="6" type="ORF">Heshes_06700</name>
</gene>
<keyword evidence="3 5" id="KW-1133">Transmembrane helix</keyword>
<evidence type="ECO:0000256" key="2">
    <source>
        <dbReference type="ARBA" id="ARBA00022692"/>
    </source>
</evidence>
<dbReference type="Proteomes" id="UP001157137">
    <property type="component" value="Unassembled WGS sequence"/>
</dbReference>
<comment type="caution">
    <text evidence="6">The sequence shown here is derived from an EMBL/GenBank/DDBJ whole genome shotgun (WGS) entry which is preliminary data.</text>
</comment>
<evidence type="ECO:0000256" key="3">
    <source>
        <dbReference type="ARBA" id="ARBA00022989"/>
    </source>
</evidence>
<evidence type="ECO:0000256" key="5">
    <source>
        <dbReference type="SAM" id="Phobius"/>
    </source>
</evidence>
<evidence type="ECO:0000313" key="7">
    <source>
        <dbReference type="Proteomes" id="UP001157137"/>
    </source>
</evidence>
<dbReference type="EMBL" id="BSRA01000003">
    <property type="protein sequence ID" value="GLV12986.1"/>
    <property type="molecule type" value="Genomic_DNA"/>
</dbReference>
<feature type="transmembrane region" description="Helical" evidence="5">
    <location>
        <begin position="162"/>
        <end position="180"/>
    </location>
</feature>
<proteinExistence type="predicted"/>
<name>A0AA37U1U8_9BACL</name>
<dbReference type="InterPro" id="IPR003810">
    <property type="entry name" value="Mntp/YtaF"/>
</dbReference>
<feature type="transmembrane region" description="Helical" evidence="5">
    <location>
        <begin position="122"/>
        <end position="142"/>
    </location>
</feature>
<dbReference type="AlphaFoldDB" id="A0AA37U1U8"/>
<evidence type="ECO:0008006" key="8">
    <source>
        <dbReference type="Google" id="ProtNLM"/>
    </source>
</evidence>
<feature type="transmembrane region" description="Helical" evidence="5">
    <location>
        <begin position="93"/>
        <end position="110"/>
    </location>
</feature>
<keyword evidence="1" id="KW-1003">Cell membrane</keyword>
<dbReference type="PANTHER" id="PTHR35529:SF1">
    <property type="entry name" value="MANGANESE EFFLUX PUMP MNTP-RELATED"/>
    <property type="match status" value="1"/>
</dbReference>
<sequence>MRLIGIFVLVFSLGIDTLLVAVALGAAGVVSKLRIVAVFTTAEACTPIVGLLVGYLFGYGLGHWASILGGALLMAVGLWQFVHEGDESEPQHASQLAGWTLLITAVSISLDEFAVGFSIGFLHIPVLLTMALIALQAFIVTWFGLKFGARLRPCFGEWVEKLPAVVLGLLGVWMLIDAFVRR</sequence>
<accession>A0AA37U1U8</accession>
<organism evidence="6 7">
    <name type="scientific">Alicyclobacillus hesperidum</name>
    <dbReference type="NCBI Taxonomy" id="89784"/>
    <lineage>
        <taxon>Bacteria</taxon>
        <taxon>Bacillati</taxon>
        <taxon>Bacillota</taxon>
        <taxon>Bacilli</taxon>
        <taxon>Bacillales</taxon>
        <taxon>Alicyclobacillaceae</taxon>
        <taxon>Alicyclobacillus</taxon>
    </lineage>
</organism>
<evidence type="ECO:0000256" key="4">
    <source>
        <dbReference type="ARBA" id="ARBA00023136"/>
    </source>
</evidence>
<keyword evidence="4 5" id="KW-0472">Membrane</keyword>
<evidence type="ECO:0000256" key="1">
    <source>
        <dbReference type="ARBA" id="ARBA00022475"/>
    </source>
</evidence>
<keyword evidence="2 5" id="KW-0812">Transmembrane</keyword>
<dbReference type="RefSeq" id="WP_284225601.1">
    <property type="nucleotide sequence ID" value="NZ_BSRA01000003.1"/>
</dbReference>
<dbReference type="PANTHER" id="PTHR35529">
    <property type="entry name" value="MANGANESE EFFLUX PUMP MNTP-RELATED"/>
    <property type="match status" value="1"/>
</dbReference>
<evidence type="ECO:0000313" key="6">
    <source>
        <dbReference type="EMBL" id="GLV12986.1"/>
    </source>
</evidence>
<feature type="transmembrane region" description="Helical" evidence="5">
    <location>
        <begin position="64"/>
        <end position="81"/>
    </location>
</feature>
<reference evidence="6" key="1">
    <citation type="submission" date="2023-02" db="EMBL/GenBank/DDBJ databases">
        <title>Proposal of a novel subspecies: Alicyclobacillus hesperidum subspecies aegle.</title>
        <authorList>
            <person name="Goto K."/>
            <person name="Fujii T."/>
            <person name="Yasui K."/>
            <person name="Mochida K."/>
            <person name="Kato-Tanaka Y."/>
            <person name="Morohoshi S."/>
            <person name="An S.Y."/>
            <person name="Kasai H."/>
            <person name="Yokota A."/>
        </authorList>
    </citation>
    <scope>NUCLEOTIDE SEQUENCE</scope>
    <source>
        <strain evidence="6">DSM 12766</strain>
    </source>
</reference>
<protein>
    <recommendedName>
        <fullName evidence="8">Mn2+ efflux pump MntP</fullName>
    </recommendedName>
</protein>
<dbReference type="Pfam" id="PF02659">
    <property type="entry name" value="Mntp"/>
    <property type="match status" value="1"/>
</dbReference>